<comment type="caution">
    <text evidence="9">The sequence shown here is derived from an EMBL/GenBank/DDBJ whole genome shotgun (WGS) entry which is preliminary data.</text>
</comment>
<keyword evidence="4 7" id="KW-1133">Transmembrane helix</keyword>
<comment type="subcellular location">
    <subcellularLocation>
        <location evidence="1">Membrane</location>
        <topology evidence="1">Multi-pass membrane protein</topology>
    </subcellularLocation>
</comment>
<evidence type="ECO:0000256" key="1">
    <source>
        <dbReference type="ARBA" id="ARBA00004141"/>
    </source>
</evidence>
<dbReference type="Proteomes" id="UP001345013">
    <property type="component" value="Unassembled WGS sequence"/>
</dbReference>
<evidence type="ECO:0000313" key="9">
    <source>
        <dbReference type="EMBL" id="KAK5100765.1"/>
    </source>
</evidence>
<dbReference type="Pfam" id="PF01490">
    <property type="entry name" value="Aa_trans"/>
    <property type="match status" value="1"/>
</dbReference>
<feature type="transmembrane region" description="Helical" evidence="7">
    <location>
        <begin position="247"/>
        <end position="268"/>
    </location>
</feature>
<feature type="transmembrane region" description="Helical" evidence="7">
    <location>
        <begin position="322"/>
        <end position="347"/>
    </location>
</feature>
<keyword evidence="5 7" id="KW-0472">Membrane</keyword>
<keyword evidence="3 7" id="KW-0812">Transmembrane</keyword>
<evidence type="ECO:0000256" key="5">
    <source>
        <dbReference type="ARBA" id="ARBA00023136"/>
    </source>
</evidence>
<evidence type="ECO:0000256" key="6">
    <source>
        <dbReference type="SAM" id="MobiDB-lite"/>
    </source>
</evidence>
<organism evidence="9 10">
    <name type="scientific">Lithohypha guttulata</name>
    <dbReference type="NCBI Taxonomy" id="1690604"/>
    <lineage>
        <taxon>Eukaryota</taxon>
        <taxon>Fungi</taxon>
        <taxon>Dikarya</taxon>
        <taxon>Ascomycota</taxon>
        <taxon>Pezizomycotina</taxon>
        <taxon>Eurotiomycetes</taxon>
        <taxon>Chaetothyriomycetidae</taxon>
        <taxon>Chaetothyriales</taxon>
        <taxon>Trichomeriaceae</taxon>
        <taxon>Lithohypha</taxon>
    </lineage>
</organism>
<evidence type="ECO:0000256" key="7">
    <source>
        <dbReference type="SAM" id="Phobius"/>
    </source>
</evidence>
<feature type="transmembrane region" description="Helical" evidence="7">
    <location>
        <begin position="59"/>
        <end position="84"/>
    </location>
</feature>
<evidence type="ECO:0000256" key="2">
    <source>
        <dbReference type="ARBA" id="ARBA00008066"/>
    </source>
</evidence>
<feature type="transmembrane region" description="Helical" evidence="7">
    <location>
        <begin position="368"/>
        <end position="389"/>
    </location>
</feature>
<feature type="transmembrane region" description="Helical" evidence="7">
    <location>
        <begin position="138"/>
        <end position="160"/>
    </location>
</feature>
<feature type="domain" description="Amino acid transporter transmembrane" evidence="8">
    <location>
        <begin position="60"/>
        <end position="452"/>
    </location>
</feature>
<name>A0ABR0KMF9_9EURO</name>
<keyword evidence="10" id="KW-1185">Reference proteome</keyword>
<evidence type="ECO:0000256" key="3">
    <source>
        <dbReference type="ARBA" id="ARBA00022692"/>
    </source>
</evidence>
<reference evidence="9 10" key="1">
    <citation type="submission" date="2023-08" db="EMBL/GenBank/DDBJ databases">
        <title>Black Yeasts Isolated from many extreme environments.</title>
        <authorList>
            <person name="Coleine C."/>
            <person name="Stajich J.E."/>
            <person name="Selbmann L."/>
        </authorList>
    </citation>
    <scope>NUCLEOTIDE SEQUENCE [LARGE SCALE GENOMIC DNA]</scope>
    <source>
        <strain evidence="9 10">CCFEE 5885</strain>
    </source>
</reference>
<evidence type="ECO:0000313" key="10">
    <source>
        <dbReference type="Proteomes" id="UP001345013"/>
    </source>
</evidence>
<gene>
    <name evidence="9" type="ORF">LTR24_000911</name>
</gene>
<sequence length="480" mass="51040">MEKSTKEFGDLNAAPPPGSRRGSYMAPDGRRYSAQGRRISTVDDVFGEIKEGGPNYRDVGWLGTVALMMKTQIGLGVLSIPAVLDTLGMIPGLIVLLAIAIITTWSDYMVGVFKLRHRSVYGIDDVGMLLFGPIGREFFGVVFVLFWIFVAGAGMLGISIGLNAVSSHGACTAIFVAVACVIGFSLGSIQTLGAVSWLAWVGVACILTGIFTVTVAVGLQDRPSAAPQTGVFVADYKLFNNPSITDALTACSSLVFAYAGTPAFFSIVSEMREPAHYTRSLMICQSVVTATYICIGVVVYYFCGTYVASPALGSAGVLLKKIAYGFALPGLCVTTILVTHIAAKYLLLRLLRGSYHLTDNTFRHWATWLGCTAFISLTAYVIASAIPVFGGLVSLVGALLGTLMCFQPMGCMWLYDHWSEARTTKWYLGVAWSAFVILSGTFLMIGGTYGSVVSIMDSYATDGGTSAWSCADNSNSAGPG</sequence>
<feature type="transmembrane region" description="Helical" evidence="7">
    <location>
        <begin position="427"/>
        <end position="449"/>
    </location>
</feature>
<evidence type="ECO:0000259" key="8">
    <source>
        <dbReference type="Pfam" id="PF01490"/>
    </source>
</evidence>
<evidence type="ECO:0000256" key="4">
    <source>
        <dbReference type="ARBA" id="ARBA00022989"/>
    </source>
</evidence>
<feature type="transmembrane region" description="Helical" evidence="7">
    <location>
        <begin position="90"/>
        <end position="110"/>
    </location>
</feature>
<protein>
    <recommendedName>
        <fullName evidence="8">Amino acid transporter transmembrane domain-containing protein</fullName>
    </recommendedName>
</protein>
<feature type="transmembrane region" description="Helical" evidence="7">
    <location>
        <begin position="166"/>
        <end position="186"/>
    </location>
</feature>
<dbReference type="InterPro" id="IPR013057">
    <property type="entry name" value="AA_transpt_TM"/>
</dbReference>
<comment type="similarity">
    <text evidence="2">Belongs to the amino acid/polyamine transporter 2 family.</text>
</comment>
<feature type="transmembrane region" description="Helical" evidence="7">
    <location>
        <begin position="198"/>
        <end position="219"/>
    </location>
</feature>
<feature type="transmembrane region" description="Helical" evidence="7">
    <location>
        <begin position="280"/>
        <end position="302"/>
    </location>
</feature>
<proteinExistence type="inferred from homology"/>
<accession>A0ABR0KMF9</accession>
<dbReference type="EMBL" id="JAVRRG010000006">
    <property type="protein sequence ID" value="KAK5100765.1"/>
    <property type="molecule type" value="Genomic_DNA"/>
</dbReference>
<feature type="transmembrane region" description="Helical" evidence="7">
    <location>
        <begin position="395"/>
        <end position="415"/>
    </location>
</feature>
<dbReference type="PANTHER" id="PTHR22950">
    <property type="entry name" value="AMINO ACID TRANSPORTER"/>
    <property type="match status" value="1"/>
</dbReference>
<feature type="region of interest" description="Disordered" evidence="6">
    <location>
        <begin position="1"/>
        <end position="27"/>
    </location>
</feature>
<dbReference type="PANTHER" id="PTHR22950:SF683">
    <property type="entry name" value="AMINO ACID TRANSPORTER (EUROFUNG)"/>
    <property type="match status" value="1"/>
</dbReference>